<sequence length="205" mass="23666">MQEPSWQVEKKKILTRLSIAIYKMTDEQLIALLHLFKDLDLKQNEKLLEIPRPKPDETFGARDRQLLIARFFLLINQLQEADLLKFMNRYEQKRFAMLREFPRVPCNISLDLAANGRAINCFATDISAGGMFVESCESFTMGQSVSICFSLGQDQLPLKLKGSVVRLEHGGIGVKYESLTRYQIEILKDLINRLHRKVSTQFKVD</sequence>
<dbReference type="KEGG" id="dwd:DSCW_66670"/>
<evidence type="ECO:0000259" key="1">
    <source>
        <dbReference type="Pfam" id="PF07238"/>
    </source>
</evidence>
<reference evidence="2 3" key="1">
    <citation type="submission" date="2019-11" db="EMBL/GenBank/DDBJ databases">
        <title>Comparative genomics of hydrocarbon-degrading Desulfosarcina strains.</title>
        <authorList>
            <person name="Watanabe M."/>
            <person name="Kojima H."/>
            <person name="Fukui M."/>
        </authorList>
    </citation>
    <scope>NUCLEOTIDE SEQUENCE [LARGE SCALE GENOMIC DNA]</scope>
    <source>
        <strain evidence="2 3">PP31</strain>
    </source>
</reference>
<dbReference type="Proteomes" id="UP000427769">
    <property type="component" value="Chromosome"/>
</dbReference>
<dbReference type="AlphaFoldDB" id="A0A5K7ZEJ6"/>
<dbReference type="Pfam" id="PF07238">
    <property type="entry name" value="PilZ"/>
    <property type="match status" value="1"/>
</dbReference>
<protein>
    <recommendedName>
        <fullName evidence="1">PilZ domain-containing protein</fullName>
    </recommendedName>
</protein>
<keyword evidence="3" id="KW-1185">Reference proteome</keyword>
<feature type="domain" description="PilZ" evidence="1">
    <location>
        <begin position="99"/>
        <end position="192"/>
    </location>
</feature>
<evidence type="ECO:0000313" key="3">
    <source>
        <dbReference type="Proteomes" id="UP000427769"/>
    </source>
</evidence>
<organism evidence="2 3">
    <name type="scientific">Desulfosarcina widdelii</name>
    <dbReference type="NCBI Taxonomy" id="947919"/>
    <lineage>
        <taxon>Bacteria</taxon>
        <taxon>Pseudomonadati</taxon>
        <taxon>Thermodesulfobacteriota</taxon>
        <taxon>Desulfobacteria</taxon>
        <taxon>Desulfobacterales</taxon>
        <taxon>Desulfosarcinaceae</taxon>
        <taxon>Desulfosarcina</taxon>
    </lineage>
</organism>
<dbReference type="InterPro" id="IPR009875">
    <property type="entry name" value="PilZ_domain"/>
</dbReference>
<gene>
    <name evidence="2" type="ORF">DSCW_66670</name>
</gene>
<dbReference type="SUPFAM" id="SSF141371">
    <property type="entry name" value="PilZ domain-like"/>
    <property type="match status" value="1"/>
</dbReference>
<dbReference type="GO" id="GO:0035438">
    <property type="term" value="F:cyclic-di-GMP binding"/>
    <property type="evidence" value="ECO:0007669"/>
    <property type="project" value="InterPro"/>
</dbReference>
<name>A0A5K7ZEJ6_9BACT</name>
<dbReference type="EMBL" id="AP021875">
    <property type="protein sequence ID" value="BBO79250.1"/>
    <property type="molecule type" value="Genomic_DNA"/>
</dbReference>
<accession>A0A5K7ZEJ6</accession>
<evidence type="ECO:0000313" key="2">
    <source>
        <dbReference type="EMBL" id="BBO79250.1"/>
    </source>
</evidence>
<dbReference type="RefSeq" id="WP_170302572.1">
    <property type="nucleotide sequence ID" value="NZ_AP021875.1"/>
</dbReference>
<dbReference type="Gene3D" id="2.40.10.220">
    <property type="entry name" value="predicted glycosyltransferase like domains"/>
    <property type="match status" value="1"/>
</dbReference>
<proteinExistence type="predicted"/>